<evidence type="ECO:0000256" key="1">
    <source>
        <dbReference type="PROSITE-ProRule" id="PRU00169"/>
    </source>
</evidence>
<proteinExistence type="predicted"/>
<reference evidence="4 5" key="1">
    <citation type="submission" date="2019-06" db="EMBL/GenBank/DDBJ databases">
        <title>Streptomyces sporangiiformans sp. nov., a novel actinomycete isolated from soil in Mount Song.</title>
        <authorList>
            <person name="Han L."/>
        </authorList>
    </citation>
    <scope>NUCLEOTIDE SEQUENCE [LARGE SCALE GENOMIC DNA]</scope>
    <source>
        <strain evidence="4 5">NEAU-SSA 1</strain>
    </source>
</reference>
<dbReference type="Proteomes" id="UP000317378">
    <property type="component" value="Unassembled WGS sequence"/>
</dbReference>
<name>A0A505DGV0_9ACTN</name>
<dbReference type="Gene3D" id="3.40.50.2300">
    <property type="match status" value="1"/>
</dbReference>
<feature type="region of interest" description="Disordered" evidence="2">
    <location>
        <begin position="75"/>
        <end position="101"/>
    </location>
</feature>
<dbReference type="SUPFAM" id="SSF52172">
    <property type="entry name" value="CheY-like"/>
    <property type="match status" value="1"/>
</dbReference>
<feature type="domain" description="Response regulatory" evidence="3">
    <location>
        <begin position="1"/>
        <end position="101"/>
    </location>
</feature>
<dbReference type="InterPro" id="IPR011006">
    <property type="entry name" value="CheY-like_superfamily"/>
</dbReference>
<organism evidence="4 5">
    <name type="scientific">Streptomyces sporangiiformans</name>
    <dbReference type="NCBI Taxonomy" id="2315329"/>
    <lineage>
        <taxon>Bacteria</taxon>
        <taxon>Bacillati</taxon>
        <taxon>Actinomycetota</taxon>
        <taxon>Actinomycetes</taxon>
        <taxon>Kitasatosporales</taxon>
        <taxon>Streptomycetaceae</taxon>
        <taxon>Streptomyces</taxon>
    </lineage>
</organism>
<keyword evidence="5" id="KW-1185">Reference proteome</keyword>
<accession>A0A505DGV0</accession>
<evidence type="ECO:0000313" key="4">
    <source>
        <dbReference type="EMBL" id="TPQ18366.1"/>
    </source>
</evidence>
<dbReference type="InterPro" id="IPR001789">
    <property type="entry name" value="Sig_transdc_resp-reg_receiver"/>
</dbReference>
<dbReference type="AlphaFoldDB" id="A0A505DGV0"/>
<gene>
    <name evidence="4" type="ORF">FGD71_031845</name>
</gene>
<evidence type="ECO:0000313" key="5">
    <source>
        <dbReference type="Proteomes" id="UP000317378"/>
    </source>
</evidence>
<dbReference type="GO" id="GO:0000160">
    <property type="term" value="P:phosphorelay signal transduction system"/>
    <property type="evidence" value="ECO:0007669"/>
    <property type="project" value="InterPro"/>
</dbReference>
<feature type="compositionally biased region" description="Basic residues" evidence="2">
    <location>
        <begin position="8"/>
        <end position="17"/>
    </location>
</feature>
<dbReference type="PROSITE" id="PS50110">
    <property type="entry name" value="RESPONSE_REGULATORY"/>
    <property type="match status" value="1"/>
</dbReference>
<evidence type="ECO:0000256" key="2">
    <source>
        <dbReference type="SAM" id="MobiDB-lite"/>
    </source>
</evidence>
<dbReference type="EMBL" id="VCHX02000177">
    <property type="protein sequence ID" value="TPQ18366.1"/>
    <property type="molecule type" value="Genomic_DNA"/>
</dbReference>
<feature type="modified residue" description="4-aspartylphosphate" evidence="1">
    <location>
        <position position="35"/>
    </location>
</feature>
<feature type="compositionally biased region" description="Polar residues" evidence="2">
    <location>
        <begin position="19"/>
        <end position="28"/>
    </location>
</feature>
<comment type="caution">
    <text evidence="4">The sequence shown here is derived from an EMBL/GenBank/DDBJ whole genome shotgun (WGS) entry which is preliminary data.</text>
</comment>
<sequence length="101" mass="11077">MLLEAQPRPHRRRRGRRPAQQSVPSPNSADAVLTDVRMPGMDGIETTRHIVESGGPPGVPADQLRTARVRLRRAAHLSQRVPARGRPPGRTPGGDQDGRVR</sequence>
<dbReference type="OrthoDB" id="9782655at2"/>
<evidence type="ECO:0000259" key="3">
    <source>
        <dbReference type="PROSITE" id="PS50110"/>
    </source>
</evidence>
<protein>
    <submittedName>
        <fullName evidence="4">Response regulator</fullName>
    </submittedName>
</protein>
<keyword evidence="1" id="KW-0597">Phosphoprotein</keyword>
<feature type="compositionally biased region" description="Low complexity" evidence="2">
    <location>
        <begin position="76"/>
        <end position="88"/>
    </location>
</feature>
<feature type="region of interest" description="Disordered" evidence="2">
    <location>
        <begin position="1"/>
        <end position="32"/>
    </location>
</feature>